<dbReference type="InterPro" id="IPR009543">
    <property type="entry name" value="VPS13_VAB"/>
</dbReference>
<evidence type="ECO:0000256" key="1">
    <source>
        <dbReference type="ARBA" id="ARBA00006545"/>
    </source>
</evidence>
<sequence length="127" mass="14313">VLHRLLVEVSLGQDNVKYVTLRSPLVVENDTQIPVELGVYDAEEGHLLKIEKISPGESRPAPVGAVFLKSLLIRPDSGFGYAWSSETLWWRDLLKRPTRTMVCKGENGDPFYFQVNATFDKANPLTR</sequence>
<dbReference type="EMBL" id="CVQI01035439">
    <property type="protein sequence ID" value="CRK46232.1"/>
    <property type="molecule type" value="Genomic_DNA"/>
</dbReference>
<dbReference type="GO" id="GO:0045324">
    <property type="term" value="P:late endosome to vacuole transport"/>
    <property type="evidence" value="ECO:0007669"/>
    <property type="project" value="TreeGrafter"/>
</dbReference>
<evidence type="ECO:0000313" key="3">
    <source>
        <dbReference type="EMBL" id="CRK46232.1"/>
    </source>
</evidence>
<feature type="non-terminal residue" evidence="3">
    <location>
        <position position="1"/>
    </location>
</feature>
<organism evidence="3 4">
    <name type="scientific">Verticillium longisporum</name>
    <name type="common">Verticillium dahliae var. longisporum</name>
    <dbReference type="NCBI Taxonomy" id="100787"/>
    <lineage>
        <taxon>Eukaryota</taxon>
        <taxon>Fungi</taxon>
        <taxon>Dikarya</taxon>
        <taxon>Ascomycota</taxon>
        <taxon>Pezizomycotina</taxon>
        <taxon>Sordariomycetes</taxon>
        <taxon>Hypocreomycetidae</taxon>
        <taxon>Glomerellales</taxon>
        <taxon>Plectosphaerellaceae</taxon>
        <taxon>Verticillium</taxon>
    </lineage>
</organism>
<dbReference type="AlphaFoldDB" id="A0A0G4NIA7"/>
<feature type="domain" description="Vacuolar protein sorting-associated protein 13 VPS13 adaptor binding" evidence="2">
    <location>
        <begin position="1"/>
        <end position="127"/>
    </location>
</feature>
<dbReference type="Pfam" id="PF25036">
    <property type="entry name" value="VPS13_VAB"/>
    <property type="match status" value="1"/>
</dbReference>
<dbReference type="PANTHER" id="PTHR16166:SF93">
    <property type="entry name" value="INTERMEMBRANE LIPID TRANSFER PROTEIN VPS13"/>
    <property type="match status" value="1"/>
</dbReference>
<gene>
    <name evidence="3" type="ORF">BN1723_019941</name>
</gene>
<accession>A0A0G4NIA7</accession>
<feature type="non-terminal residue" evidence="3">
    <location>
        <position position="127"/>
    </location>
</feature>
<dbReference type="Proteomes" id="UP000045706">
    <property type="component" value="Unassembled WGS sequence"/>
</dbReference>
<proteinExistence type="inferred from homology"/>
<name>A0A0G4NIA7_VERLO</name>
<comment type="similarity">
    <text evidence="1">Belongs to the VPS13 family.</text>
</comment>
<dbReference type="GO" id="GO:0006623">
    <property type="term" value="P:protein targeting to vacuole"/>
    <property type="evidence" value="ECO:0007669"/>
    <property type="project" value="TreeGrafter"/>
</dbReference>
<protein>
    <recommendedName>
        <fullName evidence="2">Vacuolar protein sorting-associated protein 13 VPS13 adaptor binding domain-containing protein</fullName>
    </recommendedName>
</protein>
<evidence type="ECO:0000259" key="2">
    <source>
        <dbReference type="Pfam" id="PF25036"/>
    </source>
</evidence>
<evidence type="ECO:0000313" key="4">
    <source>
        <dbReference type="Proteomes" id="UP000045706"/>
    </source>
</evidence>
<dbReference type="InterPro" id="IPR026847">
    <property type="entry name" value="VPS13"/>
</dbReference>
<dbReference type="GO" id="GO:0045053">
    <property type="term" value="P:protein retention in Golgi apparatus"/>
    <property type="evidence" value="ECO:0007669"/>
    <property type="project" value="TreeGrafter"/>
</dbReference>
<reference evidence="4" key="1">
    <citation type="submission" date="2015-05" db="EMBL/GenBank/DDBJ databases">
        <authorList>
            <person name="Fogelqvist Johan"/>
        </authorList>
    </citation>
    <scope>NUCLEOTIDE SEQUENCE [LARGE SCALE GENOMIC DNA]</scope>
</reference>
<dbReference type="PANTHER" id="PTHR16166">
    <property type="entry name" value="VACUOLAR PROTEIN SORTING-ASSOCIATED PROTEIN VPS13"/>
    <property type="match status" value="1"/>
</dbReference>
<dbReference type="GO" id="GO:0007005">
    <property type="term" value="P:mitochondrion organization"/>
    <property type="evidence" value="ECO:0007669"/>
    <property type="project" value="TreeGrafter"/>
</dbReference>